<feature type="compositionally biased region" description="Basic and acidic residues" evidence="5">
    <location>
        <begin position="690"/>
        <end position="700"/>
    </location>
</feature>
<dbReference type="CDD" id="cd17317">
    <property type="entry name" value="MFS_SLC22"/>
    <property type="match status" value="1"/>
</dbReference>
<evidence type="ECO:0000256" key="3">
    <source>
        <dbReference type="ARBA" id="ARBA00022989"/>
    </source>
</evidence>
<feature type="region of interest" description="Disordered" evidence="5">
    <location>
        <begin position="689"/>
        <end position="738"/>
    </location>
</feature>
<dbReference type="InterPro" id="IPR005828">
    <property type="entry name" value="MFS_sugar_transport-like"/>
</dbReference>
<protein>
    <submittedName>
        <fullName evidence="8">Organic cation transporter 1</fullName>
    </submittedName>
</protein>
<feature type="compositionally biased region" description="Basic and acidic residues" evidence="5">
    <location>
        <begin position="711"/>
        <end position="724"/>
    </location>
</feature>
<dbReference type="Pfam" id="PF00083">
    <property type="entry name" value="Sugar_tr"/>
    <property type="match status" value="1"/>
</dbReference>
<evidence type="ECO:0000313" key="8">
    <source>
        <dbReference type="EMBL" id="KFM78101.1"/>
    </source>
</evidence>
<dbReference type="OrthoDB" id="6431692at2759"/>
<dbReference type="InterPro" id="IPR020846">
    <property type="entry name" value="MFS_dom"/>
</dbReference>
<dbReference type="PROSITE" id="PS50850">
    <property type="entry name" value="MFS"/>
    <property type="match status" value="1"/>
</dbReference>
<dbReference type="PANTHER" id="PTHR24064">
    <property type="entry name" value="SOLUTE CARRIER FAMILY 22 MEMBER"/>
    <property type="match status" value="1"/>
</dbReference>
<keyword evidence="4 6" id="KW-0472">Membrane</keyword>
<feature type="compositionally biased region" description="Basic and acidic residues" evidence="5">
    <location>
        <begin position="627"/>
        <end position="651"/>
    </location>
</feature>
<dbReference type="Proteomes" id="UP000054359">
    <property type="component" value="Unassembled WGS sequence"/>
</dbReference>
<keyword evidence="2 6" id="KW-0812">Transmembrane</keyword>
<feature type="transmembrane region" description="Helical" evidence="6">
    <location>
        <begin position="369"/>
        <end position="390"/>
    </location>
</feature>
<dbReference type="STRING" id="407821.A0A087UL62"/>
<keyword evidence="9" id="KW-1185">Reference proteome</keyword>
<dbReference type="InterPro" id="IPR036259">
    <property type="entry name" value="MFS_trans_sf"/>
</dbReference>
<feature type="transmembrane region" description="Helical" evidence="6">
    <location>
        <begin position="164"/>
        <end position="190"/>
    </location>
</feature>
<evidence type="ECO:0000259" key="7">
    <source>
        <dbReference type="PROSITE" id="PS50850"/>
    </source>
</evidence>
<dbReference type="Gene3D" id="1.20.1250.20">
    <property type="entry name" value="MFS general substrate transporter like domains"/>
    <property type="match status" value="1"/>
</dbReference>
<feature type="transmembrane region" description="Helical" evidence="6">
    <location>
        <begin position="454"/>
        <end position="475"/>
    </location>
</feature>
<evidence type="ECO:0000256" key="4">
    <source>
        <dbReference type="ARBA" id="ARBA00023136"/>
    </source>
</evidence>
<feature type="transmembrane region" description="Helical" evidence="6">
    <location>
        <begin position="221"/>
        <end position="240"/>
    </location>
</feature>
<dbReference type="GO" id="GO:0022857">
    <property type="term" value="F:transmembrane transporter activity"/>
    <property type="evidence" value="ECO:0007669"/>
    <property type="project" value="InterPro"/>
</dbReference>
<feature type="transmembrane region" description="Helical" evidence="6">
    <location>
        <begin position="397"/>
        <end position="415"/>
    </location>
</feature>
<reference evidence="8 9" key="1">
    <citation type="submission" date="2013-11" db="EMBL/GenBank/DDBJ databases">
        <title>Genome sequencing of Stegodyphus mimosarum.</title>
        <authorList>
            <person name="Bechsgaard J."/>
        </authorList>
    </citation>
    <scope>NUCLEOTIDE SEQUENCE [LARGE SCALE GENOMIC DNA]</scope>
</reference>
<evidence type="ECO:0000256" key="6">
    <source>
        <dbReference type="SAM" id="Phobius"/>
    </source>
</evidence>
<name>A0A087UL62_STEMI</name>
<feature type="region of interest" description="Disordered" evidence="5">
    <location>
        <begin position="610"/>
        <end position="674"/>
    </location>
</feature>
<feature type="transmembrane region" description="Helical" evidence="6">
    <location>
        <begin position="340"/>
        <end position="357"/>
    </location>
</feature>
<dbReference type="EMBL" id="KK120353">
    <property type="protein sequence ID" value="KFM78101.1"/>
    <property type="molecule type" value="Genomic_DNA"/>
</dbReference>
<feature type="transmembrane region" description="Helical" evidence="6">
    <location>
        <begin position="482"/>
        <end position="502"/>
    </location>
</feature>
<gene>
    <name evidence="8" type="ORF">X975_17178</name>
</gene>
<dbReference type="GO" id="GO:0016020">
    <property type="term" value="C:membrane"/>
    <property type="evidence" value="ECO:0007669"/>
    <property type="project" value="UniProtKB-SubCell"/>
</dbReference>
<sequence>MEFEDILLEVGDYGKYQRNLILIFLVPAASLLPWFSMNILFMVSAPEHWCYVPEVAASNLSISAQRSLISPSDSPSCYMYDINYTEYLSAGIYKVPNDTTTRPCNQGWQYDKTDFESTAVTQWDLVCNDDHYKSFILTMFNVGSIIGTPIYGALSDRIGRKITFFITIVVTAVTAITSVLMTNFTAFVVIKTINGSLMPSVFQLPYIIILEIVSPEMRTRMNGIVNCAWTFGLCFLPLIAYLSRGFVTLGVVTSSVTVIYLLYWKYLPESPRWLVSQERYEEAVVIMQRIGKKNEKVEDKNVLLNKLQKLGEKIKKEKQVDGVKNSSSDLLKYPQLRKKFIIITFCWMADIMAYYGLQLNVSNLAGNEFINFFLLALVEIPGYLTSWVFMERIGRRWCTVGGFILTGVICMLPSVEFPYGDVVCSLIGKFFAAATFMATYQQSSELYPTVVRSLGMGMSSTVAFVATLIVPYLVYLSVYGKAIPFLIIGMSCVIAGIMASFLPETLNENLPQTIFDAEEFGKHQKFFSCNRRRRSVSRERAASLIKVKALENVLTCDEKDANLHQAVTVLQNSDLIPNGDNYVAMTEPEKILNDRSDSLRNRKNSQYITKDLSTGAAQLPVSSSDSNEGHTHTSEPSQKDQYDANVREALKETLPPENDDSEERSKFPVDASTDNKPFAYVNAVFYNNDEDSHHKKEQSECKQNSSPTGTLEKKRDVSAPETDTKMQILPAESQTESH</sequence>
<proteinExistence type="predicted"/>
<evidence type="ECO:0000256" key="2">
    <source>
        <dbReference type="ARBA" id="ARBA00022692"/>
    </source>
</evidence>
<comment type="subcellular location">
    <subcellularLocation>
        <location evidence="1">Membrane</location>
        <topology evidence="1">Multi-pass membrane protein</topology>
    </subcellularLocation>
</comment>
<feature type="compositionally biased region" description="Polar residues" evidence="5">
    <location>
        <begin position="610"/>
        <end position="626"/>
    </location>
</feature>
<feature type="transmembrane region" description="Helical" evidence="6">
    <location>
        <begin position="20"/>
        <end position="41"/>
    </location>
</feature>
<accession>A0A087UL62</accession>
<evidence type="ECO:0000256" key="5">
    <source>
        <dbReference type="SAM" id="MobiDB-lite"/>
    </source>
</evidence>
<dbReference type="AlphaFoldDB" id="A0A087UL62"/>
<evidence type="ECO:0000256" key="1">
    <source>
        <dbReference type="ARBA" id="ARBA00004141"/>
    </source>
</evidence>
<feature type="transmembrane region" description="Helical" evidence="6">
    <location>
        <begin position="196"/>
        <end position="214"/>
    </location>
</feature>
<feature type="domain" description="Major facilitator superfamily (MFS) profile" evidence="7">
    <location>
        <begin position="22"/>
        <end position="507"/>
    </location>
</feature>
<feature type="transmembrane region" description="Helical" evidence="6">
    <location>
        <begin position="246"/>
        <end position="264"/>
    </location>
</feature>
<keyword evidence="3 6" id="KW-1133">Transmembrane helix</keyword>
<dbReference type="OMA" id="AKYGMWI"/>
<feature type="non-terminal residue" evidence="8">
    <location>
        <position position="738"/>
    </location>
</feature>
<dbReference type="SUPFAM" id="SSF103473">
    <property type="entry name" value="MFS general substrate transporter"/>
    <property type="match status" value="1"/>
</dbReference>
<organism evidence="8 9">
    <name type="scientific">Stegodyphus mimosarum</name>
    <name type="common">African social velvet spider</name>
    <dbReference type="NCBI Taxonomy" id="407821"/>
    <lineage>
        <taxon>Eukaryota</taxon>
        <taxon>Metazoa</taxon>
        <taxon>Ecdysozoa</taxon>
        <taxon>Arthropoda</taxon>
        <taxon>Chelicerata</taxon>
        <taxon>Arachnida</taxon>
        <taxon>Araneae</taxon>
        <taxon>Araneomorphae</taxon>
        <taxon>Entelegynae</taxon>
        <taxon>Eresoidea</taxon>
        <taxon>Eresidae</taxon>
        <taxon>Stegodyphus</taxon>
    </lineage>
</organism>
<evidence type="ECO:0000313" key="9">
    <source>
        <dbReference type="Proteomes" id="UP000054359"/>
    </source>
</evidence>